<organism evidence="3 4">
    <name type="scientific">Fibrella aquatilis</name>
    <dbReference type="NCBI Taxonomy" id="2817059"/>
    <lineage>
        <taxon>Bacteria</taxon>
        <taxon>Pseudomonadati</taxon>
        <taxon>Bacteroidota</taxon>
        <taxon>Cytophagia</taxon>
        <taxon>Cytophagales</taxon>
        <taxon>Spirosomataceae</taxon>
        <taxon>Fibrella</taxon>
    </lineage>
</organism>
<dbReference type="InterPro" id="IPR000157">
    <property type="entry name" value="TIR_dom"/>
</dbReference>
<sequence length="288" mass="32945">MTLDQFNKFNHLRSTNLLLEKDKSEVFISYRRADKHYADQLYNLLTKQDVEAWYDPLIPLGMNWRDAIVKHLKNAKVMVILLSIEALKSEELKKELAVAVQAKVQLLAVRLEDVKPSGAFAYELASIQWFDIFVDPDSRLPQLADVLRVLVNEPQENPRTLKNLLQILGKEGYNITLSAKSIIYNNNVILSSFFAISILLLLLYQHLVSPIDELINNGVNSLKAYGYTMFAVTLGSPLLFLSVLQGEITTRELPLLVVALLNSVLLVLLLRNFCFTIYRKWILKKLQK</sequence>
<comment type="caution">
    <text evidence="3">The sequence shown here is derived from an EMBL/GenBank/DDBJ whole genome shotgun (WGS) entry which is preliminary data.</text>
</comment>
<keyword evidence="1" id="KW-0472">Membrane</keyword>
<dbReference type="GO" id="GO:0007165">
    <property type="term" value="P:signal transduction"/>
    <property type="evidence" value="ECO:0007669"/>
    <property type="project" value="InterPro"/>
</dbReference>
<gene>
    <name evidence="3" type="ORF">J2I48_16110</name>
</gene>
<dbReference type="Proteomes" id="UP000664795">
    <property type="component" value="Unassembled WGS sequence"/>
</dbReference>
<protein>
    <submittedName>
        <fullName evidence="3">Toll/interleukin-1 receptor domain-containing protein</fullName>
    </submittedName>
</protein>
<feature type="domain" description="TIR" evidence="2">
    <location>
        <begin position="22"/>
        <end position="138"/>
    </location>
</feature>
<keyword evidence="1" id="KW-1133">Transmembrane helix</keyword>
<dbReference type="Pfam" id="PF13676">
    <property type="entry name" value="TIR_2"/>
    <property type="match status" value="1"/>
</dbReference>
<dbReference type="PROSITE" id="PS50104">
    <property type="entry name" value="TIR"/>
    <property type="match status" value="1"/>
</dbReference>
<reference evidence="3 4" key="1">
    <citation type="submission" date="2021-03" db="EMBL/GenBank/DDBJ databases">
        <title>Fibrella sp. HMF5036 genome sequencing and assembly.</title>
        <authorList>
            <person name="Kang H."/>
            <person name="Kim H."/>
            <person name="Bae S."/>
            <person name="Joh K."/>
        </authorList>
    </citation>
    <scope>NUCLEOTIDE SEQUENCE [LARGE SCALE GENOMIC DNA]</scope>
    <source>
        <strain evidence="3 4">HMF5036</strain>
    </source>
</reference>
<dbReference type="AlphaFoldDB" id="A0A939G9E4"/>
<name>A0A939G9E4_9BACT</name>
<dbReference type="SMART" id="SM00255">
    <property type="entry name" value="TIR"/>
    <property type="match status" value="1"/>
</dbReference>
<keyword evidence="3" id="KW-0675">Receptor</keyword>
<dbReference type="InterPro" id="IPR035897">
    <property type="entry name" value="Toll_tir_struct_dom_sf"/>
</dbReference>
<feature type="transmembrane region" description="Helical" evidence="1">
    <location>
        <begin position="224"/>
        <end position="244"/>
    </location>
</feature>
<evidence type="ECO:0000313" key="3">
    <source>
        <dbReference type="EMBL" id="MBO0932537.1"/>
    </source>
</evidence>
<dbReference type="SUPFAM" id="SSF52200">
    <property type="entry name" value="Toll/Interleukin receptor TIR domain"/>
    <property type="match status" value="1"/>
</dbReference>
<evidence type="ECO:0000313" key="4">
    <source>
        <dbReference type="Proteomes" id="UP000664795"/>
    </source>
</evidence>
<feature type="transmembrane region" description="Helical" evidence="1">
    <location>
        <begin position="256"/>
        <end position="278"/>
    </location>
</feature>
<evidence type="ECO:0000256" key="1">
    <source>
        <dbReference type="SAM" id="Phobius"/>
    </source>
</evidence>
<keyword evidence="1" id="KW-0812">Transmembrane</keyword>
<dbReference type="RefSeq" id="WP_207336502.1">
    <property type="nucleotide sequence ID" value="NZ_JAFMYU010000013.1"/>
</dbReference>
<evidence type="ECO:0000259" key="2">
    <source>
        <dbReference type="PROSITE" id="PS50104"/>
    </source>
</evidence>
<accession>A0A939G9E4</accession>
<keyword evidence="4" id="KW-1185">Reference proteome</keyword>
<dbReference type="EMBL" id="JAFMYU010000013">
    <property type="protein sequence ID" value="MBO0932537.1"/>
    <property type="molecule type" value="Genomic_DNA"/>
</dbReference>
<proteinExistence type="predicted"/>
<feature type="transmembrane region" description="Helical" evidence="1">
    <location>
        <begin position="183"/>
        <end position="204"/>
    </location>
</feature>
<dbReference type="Gene3D" id="3.40.50.10140">
    <property type="entry name" value="Toll/interleukin-1 receptor homology (TIR) domain"/>
    <property type="match status" value="1"/>
</dbReference>